<gene>
    <name evidence="5" type="ORF">A3844_25835</name>
</gene>
<feature type="domain" description="Methyl-accepting transducer" evidence="4">
    <location>
        <begin position="203"/>
        <end position="460"/>
    </location>
</feature>
<evidence type="ECO:0000313" key="5">
    <source>
        <dbReference type="EMBL" id="OKP81591.1"/>
    </source>
</evidence>
<dbReference type="Proteomes" id="UP000186058">
    <property type="component" value="Unassembled WGS sequence"/>
</dbReference>
<evidence type="ECO:0000256" key="3">
    <source>
        <dbReference type="SAM" id="Phobius"/>
    </source>
</evidence>
<keyword evidence="6" id="KW-1185">Reference proteome</keyword>
<dbReference type="SUPFAM" id="SSF58104">
    <property type="entry name" value="Methyl-accepting chemotaxis protein (MCP) signaling domain"/>
    <property type="match status" value="1"/>
</dbReference>
<dbReference type="RefSeq" id="WP_083607036.1">
    <property type="nucleotide sequence ID" value="NZ_LVWI01000076.1"/>
</dbReference>
<proteinExistence type="predicted"/>
<dbReference type="PROSITE" id="PS50111">
    <property type="entry name" value="CHEMOTAXIS_TRANSDUC_2"/>
    <property type="match status" value="1"/>
</dbReference>
<evidence type="ECO:0000313" key="6">
    <source>
        <dbReference type="Proteomes" id="UP000186058"/>
    </source>
</evidence>
<keyword evidence="3" id="KW-1133">Transmembrane helix</keyword>
<dbReference type="PANTHER" id="PTHR32089">
    <property type="entry name" value="METHYL-ACCEPTING CHEMOTAXIS PROTEIN MCPB"/>
    <property type="match status" value="1"/>
</dbReference>
<accession>A0ABX3EJ85</accession>
<dbReference type="SMART" id="SM00283">
    <property type="entry name" value="MA"/>
    <property type="match status" value="1"/>
</dbReference>
<reference evidence="5 6" key="1">
    <citation type="submission" date="2016-03" db="EMBL/GenBank/DDBJ databases">
        <authorList>
            <person name="Sant'Anna F.H."/>
            <person name="Ambrosini A."/>
            <person name="Souza R."/>
            <person name="Bach E."/>
            <person name="Fernandes G."/>
            <person name="Balsanelli E."/>
            <person name="Baura V.A."/>
            <person name="Souza E.M."/>
            <person name="Passaglia L."/>
        </authorList>
    </citation>
    <scope>NUCLEOTIDE SEQUENCE [LARGE SCALE GENOMIC DNA]</scope>
    <source>
        <strain evidence="5 6">P26E</strain>
    </source>
</reference>
<evidence type="ECO:0000256" key="1">
    <source>
        <dbReference type="ARBA" id="ARBA00023224"/>
    </source>
</evidence>
<name>A0ABX3EJ85_9BACL</name>
<protein>
    <recommendedName>
        <fullName evidence="4">Methyl-accepting transducer domain-containing protein</fullName>
    </recommendedName>
</protein>
<feature type="transmembrane region" description="Helical" evidence="3">
    <location>
        <begin position="134"/>
        <end position="157"/>
    </location>
</feature>
<feature type="transmembrane region" description="Helical" evidence="3">
    <location>
        <begin position="12"/>
        <end position="32"/>
    </location>
</feature>
<keyword evidence="3" id="KW-0472">Membrane</keyword>
<dbReference type="Pfam" id="PF00015">
    <property type="entry name" value="MCPsignal"/>
    <property type="match status" value="1"/>
</dbReference>
<comment type="caution">
    <text evidence="5">The sequence shown here is derived from an EMBL/GenBank/DDBJ whole genome shotgun (WGS) entry which is preliminary data.</text>
</comment>
<dbReference type="Gene3D" id="1.10.287.950">
    <property type="entry name" value="Methyl-accepting chemotaxis protein"/>
    <property type="match status" value="1"/>
</dbReference>
<keyword evidence="1 2" id="KW-0807">Transducer</keyword>
<feature type="transmembrane region" description="Helical" evidence="3">
    <location>
        <begin position="38"/>
        <end position="57"/>
    </location>
</feature>
<feature type="transmembrane region" description="Helical" evidence="3">
    <location>
        <begin position="102"/>
        <end position="122"/>
    </location>
</feature>
<organism evidence="5 6">
    <name type="scientific">Paenibacillus helianthi</name>
    <dbReference type="NCBI Taxonomy" id="1349432"/>
    <lineage>
        <taxon>Bacteria</taxon>
        <taxon>Bacillati</taxon>
        <taxon>Bacillota</taxon>
        <taxon>Bacilli</taxon>
        <taxon>Bacillales</taxon>
        <taxon>Paenibacillaceae</taxon>
        <taxon>Paenibacillus</taxon>
    </lineage>
</organism>
<dbReference type="PANTHER" id="PTHR32089:SF112">
    <property type="entry name" value="LYSOZYME-LIKE PROTEIN-RELATED"/>
    <property type="match status" value="1"/>
</dbReference>
<evidence type="ECO:0000259" key="4">
    <source>
        <dbReference type="PROSITE" id="PS50111"/>
    </source>
</evidence>
<sequence>MQNQRFTEIIWMRNKIIICAFWVVTLIGLILAFQVPDLWITTAVSVPLSVVATVLHLKKKGILVLPWVFTVIMGALSVYMNQGTDDIATALLLCSMLLFYPNYHYFAITAGVNAVNIFIQITSGHSEAGANPDVLAYVDSFGMFILICGAMLGVSIVNRKLFIQSEQHRQEVEASGTQVKYLLDRVKSAVDGLYAFTGNFKEEVEMVDAITNEVVIGFQEVSKGIEYQASSIAEITESISVSDQHIRDVAGYSQEMKQLSADTAEVSEQGSSNISLLTGQFAELGEVMNHTSEQMQEFSQRSLDMHEMLDSIMQISRQTNLLALNASIEAARAGEHGRGFAVVAGEVRKLAESSGQTADSISEVLASLQQQTEGLISQFEQSLEILHTGSESAQNTEKVFQSIQTNAHKVLTQAGDVEHSSAGMKHFSEKVVGEITEFSSVTEQSSAATEEILAGVEEQRNITHHMVESFKQLESLIVGLNDLVSGSGEDSKQH</sequence>
<evidence type="ECO:0000256" key="2">
    <source>
        <dbReference type="PROSITE-ProRule" id="PRU00284"/>
    </source>
</evidence>
<feature type="transmembrane region" description="Helical" evidence="3">
    <location>
        <begin position="64"/>
        <end position="82"/>
    </location>
</feature>
<keyword evidence="3" id="KW-0812">Transmembrane</keyword>
<dbReference type="EMBL" id="LVWI01000076">
    <property type="protein sequence ID" value="OKP81591.1"/>
    <property type="molecule type" value="Genomic_DNA"/>
</dbReference>
<dbReference type="InterPro" id="IPR004089">
    <property type="entry name" value="MCPsignal_dom"/>
</dbReference>